<dbReference type="Proteomes" id="UP000261520">
    <property type="component" value="Unplaced"/>
</dbReference>
<dbReference type="PANTHER" id="PTHR11735:SF6">
    <property type="entry name" value="TRNA N6-ADENOSINE THREONYLCARBAMOYLTRANSFERASE, MITOCHONDRIAL"/>
    <property type="match status" value="1"/>
</dbReference>
<reference evidence="2" key="2">
    <citation type="submission" date="2025-09" db="UniProtKB">
        <authorList>
            <consortium name="Ensembl"/>
        </authorList>
    </citation>
    <scope>IDENTIFICATION</scope>
</reference>
<evidence type="ECO:0000313" key="2">
    <source>
        <dbReference type="Ensembl" id="ENSPMGP00000028446.1"/>
    </source>
</evidence>
<dbReference type="SUPFAM" id="SSF53067">
    <property type="entry name" value="Actin-like ATPase domain"/>
    <property type="match status" value="1"/>
</dbReference>
<dbReference type="Gene3D" id="3.30.420.40">
    <property type="match status" value="1"/>
</dbReference>
<sequence>MSGGQAVEVLAQTGDPTRFKFTTPMGQTLDCNFSFAGLRNQVSMAVKKREEEEGVERGTLLSCVNDLAASAQHTVAAHLAKRTHRAVLFCKHNRLLPDENPTLVLSGGVASNKYIRKALSVITDREGLRLLCPPPKLCTDNGVMIAWNGVERFREKKGILSPDVDVLYEPKAPLGVDVTAQVRAAAIKVPPVKMKIT</sequence>
<feature type="domain" description="Gcp-like" evidence="1">
    <location>
        <begin position="2"/>
        <end position="147"/>
    </location>
</feature>
<dbReference type="Ensembl" id="ENSPMGT00000030290.1">
    <property type="protein sequence ID" value="ENSPMGP00000028446.1"/>
    <property type="gene ID" value="ENSPMGG00000022896.1"/>
</dbReference>
<dbReference type="GO" id="GO:0005739">
    <property type="term" value="C:mitochondrion"/>
    <property type="evidence" value="ECO:0007669"/>
    <property type="project" value="TreeGrafter"/>
</dbReference>
<dbReference type="InterPro" id="IPR043129">
    <property type="entry name" value="ATPase_NBD"/>
</dbReference>
<name>A0A3B4BI13_9GOBI</name>
<reference evidence="2" key="1">
    <citation type="submission" date="2025-08" db="UniProtKB">
        <authorList>
            <consortium name="Ensembl"/>
        </authorList>
    </citation>
    <scope>IDENTIFICATION</scope>
</reference>
<dbReference type="AlphaFoldDB" id="A0A3B4BI13"/>
<protein>
    <recommendedName>
        <fullName evidence="1">Gcp-like domain-containing protein</fullName>
    </recommendedName>
</protein>
<accession>A0A3B4BI13</accession>
<dbReference type="PANTHER" id="PTHR11735">
    <property type="entry name" value="TRNA N6-ADENOSINE THREONYLCARBAMOYLTRANSFERASE"/>
    <property type="match status" value="1"/>
</dbReference>
<proteinExistence type="predicted"/>
<organism evidence="2 3">
    <name type="scientific">Periophthalmus magnuspinnatus</name>
    <dbReference type="NCBI Taxonomy" id="409849"/>
    <lineage>
        <taxon>Eukaryota</taxon>
        <taxon>Metazoa</taxon>
        <taxon>Chordata</taxon>
        <taxon>Craniata</taxon>
        <taxon>Vertebrata</taxon>
        <taxon>Euteleostomi</taxon>
        <taxon>Actinopterygii</taxon>
        <taxon>Neopterygii</taxon>
        <taxon>Teleostei</taxon>
        <taxon>Neoteleostei</taxon>
        <taxon>Acanthomorphata</taxon>
        <taxon>Gobiaria</taxon>
        <taxon>Gobiiformes</taxon>
        <taxon>Gobioidei</taxon>
        <taxon>Gobiidae</taxon>
        <taxon>Oxudercinae</taxon>
        <taxon>Periophthalmus</taxon>
    </lineage>
</organism>
<evidence type="ECO:0000313" key="3">
    <source>
        <dbReference type="Proteomes" id="UP000261520"/>
    </source>
</evidence>
<keyword evidence="3" id="KW-1185">Reference proteome</keyword>
<dbReference type="Pfam" id="PF00814">
    <property type="entry name" value="TsaD"/>
    <property type="match status" value="1"/>
</dbReference>
<evidence type="ECO:0000259" key="1">
    <source>
        <dbReference type="Pfam" id="PF00814"/>
    </source>
</evidence>
<dbReference type="STRING" id="409849.ENSPMGP00000028446"/>
<dbReference type="InterPro" id="IPR000905">
    <property type="entry name" value="Gcp-like_dom"/>
</dbReference>